<dbReference type="PANTHER" id="PTHR11545">
    <property type="entry name" value="RIBOSOMAL PROTEIN L13"/>
    <property type="match status" value="1"/>
</dbReference>
<comment type="similarity">
    <text evidence="1">Belongs to the universal ribosomal protein uL13 family.</text>
</comment>
<dbReference type="InterPro" id="IPR036899">
    <property type="entry name" value="Ribosomal_uL13_sf"/>
</dbReference>
<dbReference type="OrthoDB" id="274622at2759"/>
<dbReference type="CDD" id="cd00392">
    <property type="entry name" value="Ribosomal_L13"/>
    <property type="match status" value="1"/>
</dbReference>
<evidence type="ECO:0000313" key="4">
    <source>
        <dbReference type="EMBL" id="RNA29829.1"/>
    </source>
</evidence>
<dbReference type="GO" id="GO:0003729">
    <property type="term" value="F:mRNA binding"/>
    <property type="evidence" value="ECO:0007669"/>
    <property type="project" value="TreeGrafter"/>
</dbReference>
<dbReference type="GO" id="GO:0017148">
    <property type="term" value="P:negative regulation of translation"/>
    <property type="evidence" value="ECO:0007669"/>
    <property type="project" value="TreeGrafter"/>
</dbReference>
<evidence type="ECO:0000256" key="3">
    <source>
        <dbReference type="ARBA" id="ARBA00023274"/>
    </source>
</evidence>
<proteinExistence type="inferred from homology"/>
<dbReference type="PIRSF" id="PIRSF002181">
    <property type="entry name" value="Ribosomal_L13"/>
    <property type="match status" value="1"/>
</dbReference>
<dbReference type="EMBL" id="REGN01002158">
    <property type="protein sequence ID" value="RNA29829.1"/>
    <property type="molecule type" value="Genomic_DNA"/>
</dbReference>
<dbReference type="InterPro" id="IPR005823">
    <property type="entry name" value="Ribosomal_uL13_bac-type"/>
</dbReference>
<dbReference type="GO" id="GO:0003735">
    <property type="term" value="F:structural constituent of ribosome"/>
    <property type="evidence" value="ECO:0007669"/>
    <property type="project" value="InterPro"/>
</dbReference>
<dbReference type="HAMAP" id="MF_01366">
    <property type="entry name" value="Ribosomal_uL13"/>
    <property type="match status" value="1"/>
</dbReference>
<evidence type="ECO:0000313" key="5">
    <source>
        <dbReference type="Proteomes" id="UP000276133"/>
    </source>
</evidence>
<dbReference type="AlphaFoldDB" id="A0A3M7S2E3"/>
<comment type="caution">
    <text evidence="4">The sequence shown here is derived from an EMBL/GenBank/DDBJ whole genome shotgun (WGS) entry which is preliminary data.</text>
</comment>
<evidence type="ECO:0000256" key="2">
    <source>
        <dbReference type="ARBA" id="ARBA00022980"/>
    </source>
</evidence>
<dbReference type="GO" id="GO:0006412">
    <property type="term" value="P:translation"/>
    <property type="evidence" value="ECO:0007669"/>
    <property type="project" value="InterPro"/>
</dbReference>
<evidence type="ECO:0000256" key="1">
    <source>
        <dbReference type="ARBA" id="ARBA00006227"/>
    </source>
</evidence>
<organism evidence="4 5">
    <name type="scientific">Brachionus plicatilis</name>
    <name type="common">Marine rotifer</name>
    <name type="synonym">Brachionus muelleri</name>
    <dbReference type="NCBI Taxonomy" id="10195"/>
    <lineage>
        <taxon>Eukaryota</taxon>
        <taxon>Metazoa</taxon>
        <taxon>Spiralia</taxon>
        <taxon>Gnathifera</taxon>
        <taxon>Rotifera</taxon>
        <taxon>Eurotatoria</taxon>
        <taxon>Monogononta</taxon>
        <taxon>Pseudotrocha</taxon>
        <taxon>Ploima</taxon>
        <taxon>Brachionidae</taxon>
        <taxon>Brachionus</taxon>
    </lineage>
</organism>
<keyword evidence="3" id="KW-0687">Ribonucleoprotein</keyword>
<gene>
    <name evidence="4" type="ORF">BpHYR1_051391</name>
</gene>
<dbReference type="GO" id="GO:0005762">
    <property type="term" value="C:mitochondrial large ribosomal subunit"/>
    <property type="evidence" value="ECO:0007669"/>
    <property type="project" value="TreeGrafter"/>
</dbReference>
<dbReference type="Gene3D" id="3.90.1180.10">
    <property type="entry name" value="Ribosomal protein L13"/>
    <property type="match status" value="1"/>
</dbReference>
<keyword evidence="2" id="KW-0689">Ribosomal protein</keyword>
<dbReference type="Proteomes" id="UP000276133">
    <property type="component" value="Unassembled WGS sequence"/>
</dbReference>
<dbReference type="PANTHER" id="PTHR11545:SF2">
    <property type="entry name" value="LARGE RIBOSOMAL SUBUNIT PROTEIN UL13M"/>
    <property type="match status" value="1"/>
</dbReference>
<keyword evidence="5" id="KW-1185">Reference proteome</keyword>
<accession>A0A3M7S2E3</accession>
<sequence>MAFNRVKQWTTFARVWYLFDAKWQDPIISGRVLSKYLLGKNKPIYSVGSDCGDYVVVINSKEIALKDDLWRTYNYFHHTGYAKGATYTPAWEYHENDPTRIIKNCTKNALPPKIYRNSLLSRLLVFPDDKVPKDVIKNITDQIQPSMTPPKRLTEFSEDEIQNFPRLFEWPKEFIIDDLKGENNQTVKII</sequence>
<dbReference type="InterPro" id="IPR005822">
    <property type="entry name" value="Ribosomal_uL13"/>
</dbReference>
<name>A0A3M7S2E3_BRAPC</name>
<dbReference type="STRING" id="10195.A0A3M7S2E3"/>
<dbReference type="SUPFAM" id="SSF52161">
    <property type="entry name" value="Ribosomal protein L13"/>
    <property type="match status" value="1"/>
</dbReference>
<dbReference type="Pfam" id="PF00572">
    <property type="entry name" value="Ribosomal_L13"/>
    <property type="match status" value="1"/>
</dbReference>
<reference evidence="4 5" key="1">
    <citation type="journal article" date="2018" name="Sci. Rep.">
        <title>Genomic signatures of local adaptation to the degree of environmental predictability in rotifers.</title>
        <authorList>
            <person name="Franch-Gras L."/>
            <person name="Hahn C."/>
            <person name="Garcia-Roger E.M."/>
            <person name="Carmona M.J."/>
            <person name="Serra M."/>
            <person name="Gomez A."/>
        </authorList>
    </citation>
    <scope>NUCLEOTIDE SEQUENCE [LARGE SCALE GENOMIC DNA]</scope>
    <source>
        <strain evidence="4">HYR1</strain>
    </source>
</reference>
<protein>
    <submittedName>
        <fullName evidence="4">39S ribosomal mitochondrial</fullName>
    </submittedName>
</protein>